<reference evidence="2 3" key="1">
    <citation type="submission" date="2015-04" db="EMBL/GenBank/DDBJ databases">
        <title>The draft genome sequence of Fusarium langsethiae, a T-2/HT-2 mycotoxin producer.</title>
        <authorList>
            <person name="Lysoe E."/>
            <person name="Divon H.H."/>
            <person name="Terzi V."/>
            <person name="Orru L."/>
            <person name="Lamontanara A."/>
            <person name="Kolseth A.-K."/>
            <person name="Frandsen R.J."/>
            <person name="Nielsen K."/>
            <person name="Thrane U."/>
        </authorList>
    </citation>
    <scope>NUCLEOTIDE SEQUENCE [LARGE SCALE GENOMIC DNA]</scope>
    <source>
        <strain evidence="2 3">Fl201059</strain>
    </source>
</reference>
<evidence type="ECO:0000313" key="3">
    <source>
        <dbReference type="Proteomes" id="UP000037904"/>
    </source>
</evidence>
<gene>
    <name evidence="2" type="ORF">FLAG1_08536</name>
</gene>
<feature type="compositionally biased region" description="Basic and acidic residues" evidence="1">
    <location>
        <begin position="36"/>
        <end position="71"/>
    </location>
</feature>
<dbReference type="EMBL" id="JXCE01000260">
    <property type="protein sequence ID" value="KPA38623.1"/>
    <property type="molecule type" value="Genomic_DNA"/>
</dbReference>
<dbReference type="Proteomes" id="UP000037904">
    <property type="component" value="Unassembled WGS sequence"/>
</dbReference>
<protein>
    <submittedName>
        <fullName evidence="2">Uncharacterized protein</fullName>
    </submittedName>
</protein>
<name>A0A0M9ERZ7_FUSLA</name>
<proteinExistence type="predicted"/>
<dbReference type="AlphaFoldDB" id="A0A0M9ERZ7"/>
<accession>A0A0M9ERZ7</accession>
<evidence type="ECO:0000256" key="1">
    <source>
        <dbReference type="SAM" id="MobiDB-lite"/>
    </source>
</evidence>
<sequence>MPHHLFTRLGAVADGYKYRPKGGKIVDPKAMDFLEEQGKESQRRREEAAEKRRKDDEAKKMTEDAGKDSQQRRGKGFI</sequence>
<comment type="caution">
    <text evidence="2">The sequence shown here is derived from an EMBL/GenBank/DDBJ whole genome shotgun (WGS) entry which is preliminary data.</text>
</comment>
<feature type="region of interest" description="Disordered" evidence="1">
    <location>
        <begin position="36"/>
        <end position="78"/>
    </location>
</feature>
<organism evidence="2 3">
    <name type="scientific">Fusarium langsethiae</name>
    <dbReference type="NCBI Taxonomy" id="179993"/>
    <lineage>
        <taxon>Eukaryota</taxon>
        <taxon>Fungi</taxon>
        <taxon>Dikarya</taxon>
        <taxon>Ascomycota</taxon>
        <taxon>Pezizomycotina</taxon>
        <taxon>Sordariomycetes</taxon>
        <taxon>Hypocreomycetidae</taxon>
        <taxon>Hypocreales</taxon>
        <taxon>Nectriaceae</taxon>
        <taxon>Fusarium</taxon>
    </lineage>
</organism>
<keyword evidence="3" id="KW-1185">Reference proteome</keyword>
<evidence type="ECO:0000313" key="2">
    <source>
        <dbReference type="EMBL" id="KPA38623.1"/>
    </source>
</evidence>